<protein>
    <submittedName>
        <fullName evidence="1">Uncharacterized protein</fullName>
    </submittedName>
</protein>
<evidence type="ECO:0000313" key="2">
    <source>
        <dbReference type="Proteomes" id="UP000319160"/>
    </source>
</evidence>
<evidence type="ECO:0000313" key="1">
    <source>
        <dbReference type="EMBL" id="TRX89256.1"/>
    </source>
</evidence>
<dbReference type="Proteomes" id="UP000319160">
    <property type="component" value="Unassembled WGS sequence"/>
</dbReference>
<keyword evidence="2" id="KW-1185">Reference proteome</keyword>
<name>A0A553HMU7_9PEZI</name>
<dbReference type="AlphaFoldDB" id="A0A553HMU7"/>
<proteinExistence type="predicted"/>
<dbReference type="EMBL" id="VFLP01000070">
    <property type="protein sequence ID" value="TRX89256.1"/>
    <property type="molecule type" value="Genomic_DNA"/>
</dbReference>
<organism evidence="1 2">
    <name type="scientific">Xylaria flabelliformis</name>
    <dbReference type="NCBI Taxonomy" id="2512241"/>
    <lineage>
        <taxon>Eukaryota</taxon>
        <taxon>Fungi</taxon>
        <taxon>Dikarya</taxon>
        <taxon>Ascomycota</taxon>
        <taxon>Pezizomycotina</taxon>
        <taxon>Sordariomycetes</taxon>
        <taxon>Xylariomycetidae</taxon>
        <taxon>Xylariales</taxon>
        <taxon>Xylariaceae</taxon>
        <taxon>Xylaria</taxon>
    </lineage>
</organism>
<accession>A0A553HMU7</accession>
<comment type="caution">
    <text evidence="1">The sequence shown here is derived from an EMBL/GenBank/DDBJ whole genome shotgun (WGS) entry which is preliminary data.</text>
</comment>
<gene>
    <name evidence="1" type="ORF">FHL15_009829</name>
</gene>
<sequence>MAMPLRLDHLYLAFQYPENPVVNYERRPDFLPEHLRMQANGDRELEYTWSFMISFELNGQILVKQFSLTCPATAGVNPGTMRGYLMNEHLRKYNRSVEVCIRNIGILANIPRLMVLLELQPVNRFAFEEFLGVYNHAIDWTLINNENHATHLWARDVLIHCKATDINYETIIKVEEAARVSLRKHKLLRRGSHDWTSFTGTPMWRVYVYDVNYQGCCR</sequence>
<reference evidence="2" key="1">
    <citation type="submission" date="2019-06" db="EMBL/GenBank/DDBJ databases">
        <title>Draft genome sequence of the griseofulvin-producing fungus Xylaria cubensis strain G536.</title>
        <authorList>
            <person name="Mead M.E."/>
            <person name="Raja H.A."/>
            <person name="Steenwyk J.L."/>
            <person name="Knowles S.L."/>
            <person name="Oberlies N.H."/>
            <person name="Rokas A."/>
        </authorList>
    </citation>
    <scope>NUCLEOTIDE SEQUENCE [LARGE SCALE GENOMIC DNA]</scope>
    <source>
        <strain evidence="2">G536</strain>
    </source>
</reference>
<dbReference type="OrthoDB" id="4647000at2759"/>